<name>A0A0U5D8L5_LIMRT</name>
<gene>
    <name evidence="1" type="ORF">LRLP16767_LR202_02105</name>
</gene>
<organism evidence="1 2">
    <name type="scientific">Limosilactobacillus reuteri</name>
    <name type="common">Lactobacillus reuteri</name>
    <dbReference type="NCBI Taxonomy" id="1598"/>
    <lineage>
        <taxon>Bacteria</taxon>
        <taxon>Bacillati</taxon>
        <taxon>Bacillota</taxon>
        <taxon>Bacilli</taxon>
        <taxon>Lactobacillales</taxon>
        <taxon>Lactobacillaceae</taxon>
        <taxon>Limosilactobacillus</taxon>
    </lineage>
</organism>
<dbReference type="EMBL" id="LN887683">
    <property type="protein sequence ID" value="CUR42428.1"/>
    <property type="molecule type" value="Genomic_DNA"/>
</dbReference>
<evidence type="ECO:0000313" key="1">
    <source>
        <dbReference type="EMBL" id="CUR42428.1"/>
    </source>
</evidence>
<reference evidence="2" key="1">
    <citation type="submission" date="2015-10" db="EMBL/GenBank/DDBJ databases">
        <authorList>
            <person name="Crossman L.C."/>
        </authorList>
    </citation>
    <scope>NUCLEOTIDE SEQUENCE [LARGE SCALE GENOMIC DNA]</scope>
    <source>
        <strain evidence="2">20-2</strain>
    </source>
</reference>
<dbReference type="Proteomes" id="UP000235484">
    <property type="component" value="Unassembled WGS sequence"/>
</dbReference>
<evidence type="ECO:0000313" key="2">
    <source>
        <dbReference type="Proteomes" id="UP000235484"/>
    </source>
</evidence>
<accession>A0A0U5D8L5</accession>
<proteinExistence type="predicted"/>
<dbReference type="AlphaFoldDB" id="A0A0U5D8L5"/>
<protein>
    <submittedName>
        <fullName evidence="1">Uncharacterized protein</fullName>
    </submittedName>
</protein>
<dbReference type="RefSeq" id="WP_102816957.1">
    <property type="nucleotide sequence ID" value="NZ_LN887683.1"/>
</dbReference>
<sequence>MRFDELIESLEEINDETPHHIWVTIVSQEPRQFEIKADEKADLDKLQKIQQLLCQWQRSGVKRYHVRLLGFNSSHGKQYLSCEHDIHGKVFACAPNHFLKQTFTWDELNQLRNDTRFKGIAYFDQLLRTGIEEVKDDEAD</sequence>